<evidence type="ECO:0000313" key="4">
    <source>
        <dbReference type="Proteomes" id="UP001642520"/>
    </source>
</evidence>
<dbReference type="Proteomes" id="UP001642520">
    <property type="component" value="Unassembled WGS sequence"/>
</dbReference>
<feature type="coiled-coil region" evidence="1">
    <location>
        <begin position="81"/>
        <end position="108"/>
    </location>
</feature>
<dbReference type="EMBL" id="CAXAJV020001293">
    <property type="protein sequence ID" value="CAL7944655.1"/>
    <property type="molecule type" value="Genomic_DNA"/>
</dbReference>
<accession>A0ABP1NZK9</accession>
<gene>
    <name evidence="3" type="ORF">XYLVIOL_LOCUS6774</name>
</gene>
<feature type="compositionally biased region" description="Low complexity" evidence="2">
    <location>
        <begin position="303"/>
        <end position="313"/>
    </location>
</feature>
<feature type="coiled-coil region" evidence="1">
    <location>
        <begin position="456"/>
        <end position="531"/>
    </location>
</feature>
<keyword evidence="4" id="KW-1185">Reference proteome</keyword>
<reference evidence="3 4" key="1">
    <citation type="submission" date="2024-08" db="EMBL/GenBank/DDBJ databases">
        <authorList>
            <person name="Will J Nash"/>
            <person name="Angela Man"/>
            <person name="Seanna McTaggart"/>
            <person name="Kendall Baker"/>
            <person name="Tom Barker"/>
            <person name="Leah Catchpole"/>
            <person name="Alex Durrant"/>
            <person name="Karim Gharbi"/>
            <person name="Naomi Irish"/>
            <person name="Gemy Kaithakottil"/>
            <person name="Debby Ku"/>
            <person name="Aaliyah Providence"/>
            <person name="Felix Shaw"/>
            <person name="David Swarbreck"/>
            <person name="Chris Watkins"/>
            <person name="Ann M. McCartney"/>
            <person name="Giulio Formenti"/>
            <person name="Alice Mouton"/>
            <person name="Noel Vella"/>
            <person name="Bjorn M von Reumont"/>
            <person name="Adriana Vella"/>
            <person name="Wilfried Haerty"/>
        </authorList>
    </citation>
    <scope>NUCLEOTIDE SEQUENCE [LARGE SCALE GENOMIC DNA]</scope>
</reference>
<proteinExistence type="predicted"/>
<evidence type="ECO:0000256" key="2">
    <source>
        <dbReference type="SAM" id="MobiDB-lite"/>
    </source>
</evidence>
<feature type="region of interest" description="Disordered" evidence="2">
    <location>
        <begin position="269"/>
        <end position="315"/>
    </location>
</feature>
<sequence>MSYVEHGPRIFLTNRRSSGMPLIYGDYVLPKKRLEGRLKLHDSCSDVRAWSPNSLENSRYFRELSEHDSPIGKIIPFNVVIDNIIRLNSQTQNELQAVKKELQKYKSLELTSKQEEQLKNLDTTKAKQLTQKSNCTIGFLKDAIHNVSKSGPLIQSNSCLSIRIPCDSHLQNSIRYASTKRNQSNQLYSYSLTAFDVDPCLNNYNLISSCKSTMKALPTTDYSEKTSPWIEYIDVAVQVEREMHDVEVQIDDQAGKYLNRIGTISSAMSQKSFASRSSDEDNSAIDLDKSSSQTNNHEDQSSECDASCSDSSQNIGSLSESDIKLGSESDFESHDNLHKEIIIQKDAEIVAFKHELCVRDAELKELGNMNKHLEILVKEKDDCIHSQQENLKASVLHEKLFKLNRERNCEVENLKRKLYSYKYMMEQLKQDLNEKCECCYLQSQEIGKLRLRVKEITALQLENDNLIKRLQEMEQLSEKAKNYNKTVEQLRNILQERDKLKKQNHEQNCMLKDQEEKLNQLLKVINEMSIAYNEQVLLLGV</sequence>
<protein>
    <submittedName>
        <fullName evidence="3">Uncharacterized protein</fullName>
    </submittedName>
</protein>
<evidence type="ECO:0000313" key="3">
    <source>
        <dbReference type="EMBL" id="CAL7944655.1"/>
    </source>
</evidence>
<evidence type="ECO:0000256" key="1">
    <source>
        <dbReference type="SAM" id="Coils"/>
    </source>
</evidence>
<name>A0ABP1NZK9_XYLVO</name>
<keyword evidence="1" id="KW-0175">Coiled coil</keyword>
<organism evidence="3 4">
    <name type="scientific">Xylocopa violacea</name>
    <name type="common">Violet carpenter bee</name>
    <name type="synonym">Apis violacea</name>
    <dbReference type="NCBI Taxonomy" id="135666"/>
    <lineage>
        <taxon>Eukaryota</taxon>
        <taxon>Metazoa</taxon>
        <taxon>Ecdysozoa</taxon>
        <taxon>Arthropoda</taxon>
        <taxon>Hexapoda</taxon>
        <taxon>Insecta</taxon>
        <taxon>Pterygota</taxon>
        <taxon>Neoptera</taxon>
        <taxon>Endopterygota</taxon>
        <taxon>Hymenoptera</taxon>
        <taxon>Apocrita</taxon>
        <taxon>Aculeata</taxon>
        <taxon>Apoidea</taxon>
        <taxon>Anthophila</taxon>
        <taxon>Apidae</taxon>
        <taxon>Xylocopa</taxon>
        <taxon>Xylocopa</taxon>
    </lineage>
</organism>
<comment type="caution">
    <text evidence="3">The sequence shown here is derived from an EMBL/GenBank/DDBJ whole genome shotgun (WGS) entry which is preliminary data.</text>
</comment>